<organism evidence="1">
    <name type="scientific">Anguilla anguilla</name>
    <name type="common">European freshwater eel</name>
    <name type="synonym">Muraena anguilla</name>
    <dbReference type="NCBI Taxonomy" id="7936"/>
    <lineage>
        <taxon>Eukaryota</taxon>
        <taxon>Metazoa</taxon>
        <taxon>Chordata</taxon>
        <taxon>Craniata</taxon>
        <taxon>Vertebrata</taxon>
        <taxon>Euteleostomi</taxon>
        <taxon>Actinopterygii</taxon>
        <taxon>Neopterygii</taxon>
        <taxon>Teleostei</taxon>
        <taxon>Anguilliformes</taxon>
        <taxon>Anguillidae</taxon>
        <taxon>Anguilla</taxon>
    </lineage>
</organism>
<sequence>MFCWGRDIEFFVINLHMLLHISPQFWGWVTLQAFGRRS</sequence>
<protein>
    <submittedName>
        <fullName evidence="1">Uncharacterized protein</fullName>
    </submittedName>
</protein>
<name>A0A0E9VG82_ANGAN</name>
<reference evidence="1" key="2">
    <citation type="journal article" date="2015" name="Fish Shellfish Immunol.">
        <title>Early steps in the European eel (Anguilla anguilla)-Vibrio vulnificus interaction in the gills: Role of the RtxA13 toxin.</title>
        <authorList>
            <person name="Callol A."/>
            <person name="Pajuelo D."/>
            <person name="Ebbesson L."/>
            <person name="Teles M."/>
            <person name="MacKenzie S."/>
            <person name="Amaro C."/>
        </authorList>
    </citation>
    <scope>NUCLEOTIDE SEQUENCE</scope>
</reference>
<dbReference type="EMBL" id="GBXM01031485">
    <property type="protein sequence ID" value="JAH77092.1"/>
    <property type="molecule type" value="Transcribed_RNA"/>
</dbReference>
<accession>A0A0E9VG82</accession>
<dbReference type="AlphaFoldDB" id="A0A0E9VG82"/>
<proteinExistence type="predicted"/>
<reference evidence="1" key="1">
    <citation type="submission" date="2014-11" db="EMBL/GenBank/DDBJ databases">
        <authorList>
            <person name="Amaro Gonzalez C."/>
        </authorList>
    </citation>
    <scope>NUCLEOTIDE SEQUENCE</scope>
</reference>
<evidence type="ECO:0000313" key="1">
    <source>
        <dbReference type="EMBL" id="JAH77092.1"/>
    </source>
</evidence>